<dbReference type="CDD" id="cd06587">
    <property type="entry name" value="VOC"/>
    <property type="match status" value="1"/>
</dbReference>
<accession>A0ABS6F4X9</accession>
<gene>
    <name evidence="2" type="ORF">KQI82_00190</name>
</gene>
<dbReference type="PROSITE" id="PS51819">
    <property type="entry name" value="VOC"/>
    <property type="match status" value="1"/>
</dbReference>
<organism evidence="2 3">
    <name type="scientific">Dysosmobacter acutus</name>
    <dbReference type="NCBI Taxonomy" id="2841504"/>
    <lineage>
        <taxon>Bacteria</taxon>
        <taxon>Bacillati</taxon>
        <taxon>Bacillota</taxon>
        <taxon>Clostridia</taxon>
        <taxon>Eubacteriales</taxon>
        <taxon>Oscillospiraceae</taxon>
        <taxon>Dysosmobacter</taxon>
    </lineage>
</organism>
<feature type="domain" description="VOC" evidence="1">
    <location>
        <begin position="4"/>
        <end position="116"/>
    </location>
</feature>
<name>A0ABS6F4X9_9FIRM</name>
<protein>
    <submittedName>
        <fullName evidence="2">VOC family protein</fullName>
    </submittedName>
</protein>
<proteinExistence type="predicted"/>
<dbReference type="RefSeq" id="WP_216557017.1">
    <property type="nucleotide sequence ID" value="NZ_JAHLQN010000001.1"/>
</dbReference>
<evidence type="ECO:0000259" key="1">
    <source>
        <dbReference type="PROSITE" id="PS51819"/>
    </source>
</evidence>
<sequence>MITRIDHIDIKVEDLDATVAMLGKLGLKILRRAPAPRSSVEMSLEGENQVVLEIHPVKAGGFTGVHHIAFRADPKDTLSLKAQGIKFKTENKFIADTGRTVSSFSDANGLTWQLTD</sequence>
<reference evidence="2 3" key="1">
    <citation type="submission" date="2021-06" db="EMBL/GenBank/DDBJ databases">
        <authorList>
            <person name="Sun Q."/>
            <person name="Li D."/>
        </authorList>
    </citation>
    <scope>NUCLEOTIDE SEQUENCE [LARGE SCALE GENOMIC DNA]</scope>
    <source>
        <strain evidence="2 3">MSJ-2</strain>
    </source>
</reference>
<keyword evidence="3" id="KW-1185">Reference proteome</keyword>
<evidence type="ECO:0000313" key="3">
    <source>
        <dbReference type="Proteomes" id="UP000787672"/>
    </source>
</evidence>
<dbReference type="Proteomes" id="UP000787672">
    <property type="component" value="Unassembled WGS sequence"/>
</dbReference>
<dbReference type="InterPro" id="IPR037523">
    <property type="entry name" value="VOC_core"/>
</dbReference>
<dbReference type="EMBL" id="JAHLQN010000001">
    <property type="protein sequence ID" value="MBU5625353.1"/>
    <property type="molecule type" value="Genomic_DNA"/>
</dbReference>
<comment type="caution">
    <text evidence="2">The sequence shown here is derived from an EMBL/GenBank/DDBJ whole genome shotgun (WGS) entry which is preliminary data.</text>
</comment>
<evidence type="ECO:0000313" key="2">
    <source>
        <dbReference type="EMBL" id="MBU5625353.1"/>
    </source>
</evidence>
<dbReference type="Pfam" id="PF13669">
    <property type="entry name" value="Glyoxalase_4"/>
    <property type="match status" value="1"/>
</dbReference>